<dbReference type="InterPro" id="IPR000637">
    <property type="entry name" value="HMGI/Y_DNA-bd_CS"/>
</dbReference>
<keyword evidence="7 9" id="KW-0539">Nucleus</keyword>
<evidence type="ECO:0000256" key="5">
    <source>
        <dbReference type="ARBA" id="ARBA00023172"/>
    </source>
</evidence>
<keyword evidence="6 9" id="KW-0234">DNA repair</keyword>
<comment type="similarity">
    <text evidence="2 9">Belongs to the SLX4 family.</text>
</comment>
<evidence type="ECO:0000256" key="1">
    <source>
        <dbReference type="ARBA" id="ARBA00004123"/>
    </source>
</evidence>
<comment type="caution">
    <text evidence="11">The sequence shown here is derived from an EMBL/GenBank/DDBJ whole genome shotgun (WGS) entry which is preliminary data.</text>
</comment>
<sequence>MSAAHLIMSSPARASRYDTYTVRSSSPDLPSLGEIFNKSPKKAPPLRSGSNAAAIPTAARSTFTSAADILREAPEIDIETEQVTLSPPRKAKPARKPRAKAKQATDAPELANMPAEVALSPKRFKSTSKKSASESSSGGATVQPILPKGRVTKAPATGKTRTRAKKQQTETVSKHFAAAEEKEPENKTSAVQPPPGDPSRPPEPALARRIDWTPPRANSTTVVLDSESDNRELLSSVERAVVPKEVFQNLFDDFAHRSKQPDVGATAEVPKKVSGVMKKRKRLDFASVSDDKRGEKAGQSREASPTKAPAAKKKTRTITELATAPYAIPEIPDVDLLAPGNKDALLKYFDTDGHVKALVEHQSVVIDRNNDKPKKKPAKTRKKKQGATVEDPILLSPNSALKQSISQDFVFGTSSQLVLEESPRTLRNLQAAIQASMQEDDPFASSPTTPKGKQKGLWHAGARDTDGDLLEAETMDLMDDNSATTNAQVVPEVNVPDQVEFPDIGDSPANASQTASGSTDPKSHFWLSQKQASSLADTEASSASEPPSSAQPPSSSKTATLASTPRPKYDLFTDAQLAKQITSYGFKPVKRRQAMIALLDQCWASQHPGASTVPSSVGIAASISTSAAQNSPKKRSTTKAATAVEAVKKPRGRPKKTDQAIAAEEQLTSPKRGRGRPRKTSVTDSEGTEVVITKSKVTTPTKRKKSAKQGAEIADSDNDDSLSSPQSLAESVFSSPPPIDLSISEEGETSLNLTPTEQEAVLFTHITKAVMSAPRSKDPNEPSWHEKMLLYDPVVLEDLAAWLNAGQLTRVGYDGEVAPAEVKTWCESKSVICLWKANTRGKERKRY</sequence>
<evidence type="ECO:0000256" key="3">
    <source>
        <dbReference type="ARBA" id="ARBA00022553"/>
    </source>
</evidence>
<evidence type="ECO:0000256" key="9">
    <source>
        <dbReference type="HAMAP-Rule" id="MF_03110"/>
    </source>
</evidence>
<feature type="compositionally biased region" description="Basic and acidic residues" evidence="10">
    <location>
        <begin position="289"/>
        <end position="299"/>
    </location>
</feature>
<feature type="compositionally biased region" description="Pro residues" evidence="10">
    <location>
        <begin position="192"/>
        <end position="204"/>
    </location>
</feature>
<dbReference type="HAMAP" id="MF_03110">
    <property type="entry name" value="Endonuc_su_Slx4"/>
    <property type="match status" value="1"/>
</dbReference>
<feature type="compositionally biased region" description="Basic residues" evidence="10">
    <location>
        <begin position="373"/>
        <end position="385"/>
    </location>
</feature>
<name>A0ABR2XMS6_9PEZI</name>
<dbReference type="PROSITE" id="PS00354">
    <property type="entry name" value="HMGI_Y"/>
    <property type="match status" value="1"/>
</dbReference>
<comment type="function">
    <text evidence="9">Regulatory subunit of the SLX1-SLX4 structure-specific endonuclease that resolves DNA secondary structures generated during DNA repair and recombination. Has endonuclease activity towards branched DNA substrates, introducing single-strand cuts in duplex DNA close to junctions with ss-DNA.</text>
</comment>
<feature type="region of interest" description="Disordered" evidence="10">
    <location>
        <begin position="257"/>
        <end position="316"/>
    </location>
</feature>
<evidence type="ECO:0000256" key="8">
    <source>
        <dbReference type="ARBA" id="ARBA00029496"/>
    </source>
</evidence>
<evidence type="ECO:0000313" key="12">
    <source>
        <dbReference type="Proteomes" id="UP001465668"/>
    </source>
</evidence>
<dbReference type="Pfam" id="PF09494">
    <property type="entry name" value="Slx4"/>
    <property type="match status" value="1"/>
</dbReference>
<dbReference type="InterPro" id="IPR027784">
    <property type="entry name" value="Slx4_ascomycetes"/>
</dbReference>
<keyword evidence="5 9" id="KW-0233">DNA recombination</keyword>
<evidence type="ECO:0000256" key="2">
    <source>
        <dbReference type="ARBA" id="ARBA00006661"/>
    </source>
</evidence>
<evidence type="ECO:0000256" key="10">
    <source>
        <dbReference type="SAM" id="MobiDB-lite"/>
    </source>
</evidence>
<organism evidence="11 12">
    <name type="scientific">Seiridium cardinale</name>
    <dbReference type="NCBI Taxonomy" id="138064"/>
    <lineage>
        <taxon>Eukaryota</taxon>
        <taxon>Fungi</taxon>
        <taxon>Dikarya</taxon>
        <taxon>Ascomycota</taxon>
        <taxon>Pezizomycotina</taxon>
        <taxon>Sordariomycetes</taxon>
        <taxon>Xylariomycetidae</taxon>
        <taxon>Amphisphaeriales</taxon>
        <taxon>Sporocadaceae</taxon>
        <taxon>Seiridium</taxon>
    </lineage>
</organism>
<feature type="compositionally biased region" description="Basic and acidic residues" evidence="10">
    <location>
        <begin position="177"/>
        <end position="186"/>
    </location>
</feature>
<dbReference type="CDD" id="cd22999">
    <property type="entry name" value="SAP_SLX4"/>
    <property type="match status" value="1"/>
</dbReference>
<dbReference type="InterPro" id="IPR018574">
    <property type="entry name" value="Structure-sp_endonuc_su_Slx4"/>
</dbReference>
<feature type="region of interest" description="Disordered" evidence="10">
    <location>
        <begin position="498"/>
        <end position="565"/>
    </location>
</feature>
<keyword evidence="3 9" id="KW-0597">Phosphoprotein</keyword>
<feature type="region of interest" description="Disordered" evidence="10">
    <location>
        <begin position="15"/>
        <end position="58"/>
    </location>
</feature>
<reference evidence="11 12" key="1">
    <citation type="submission" date="2024-02" db="EMBL/GenBank/DDBJ databases">
        <title>First draft genome assembly of two strains of Seiridium cardinale.</title>
        <authorList>
            <person name="Emiliani G."/>
            <person name="Scali E."/>
        </authorList>
    </citation>
    <scope>NUCLEOTIDE SEQUENCE [LARGE SCALE GENOMIC DNA]</scope>
    <source>
        <strain evidence="11 12">BM-138-000479</strain>
    </source>
</reference>
<accession>A0ABR2XMS6</accession>
<dbReference type="Proteomes" id="UP001465668">
    <property type="component" value="Unassembled WGS sequence"/>
</dbReference>
<protein>
    <recommendedName>
        <fullName evidence="8 9">Structure-specific endonuclease subunit SLX4</fullName>
    </recommendedName>
</protein>
<feature type="compositionally biased region" description="Polar residues" evidence="10">
    <location>
        <begin position="509"/>
        <end position="536"/>
    </location>
</feature>
<evidence type="ECO:0000256" key="7">
    <source>
        <dbReference type="ARBA" id="ARBA00023242"/>
    </source>
</evidence>
<gene>
    <name evidence="9" type="primary">SLX4</name>
    <name evidence="11" type="ORF">SCAR479_08092</name>
</gene>
<feature type="compositionally biased region" description="Low complexity" evidence="10">
    <location>
        <begin position="129"/>
        <end position="141"/>
    </location>
</feature>
<feature type="compositionally biased region" description="Basic residues" evidence="10">
    <location>
        <begin position="89"/>
        <end position="101"/>
    </location>
</feature>
<feature type="region of interest" description="Disordered" evidence="10">
    <location>
        <begin position="627"/>
        <end position="743"/>
    </location>
</feature>
<feature type="compositionally biased region" description="Low complexity" evidence="10">
    <location>
        <begin position="539"/>
        <end position="556"/>
    </location>
</feature>
<feature type="region of interest" description="Disordered" evidence="10">
    <location>
        <begin position="438"/>
        <end position="463"/>
    </location>
</feature>
<dbReference type="InterPro" id="IPR017956">
    <property type="entry name" value="AT_hook_DNA-bd_motif"/>
</dbReference>
<evidence type="ECO:0000256" key="4">
    <source>
        <dbReference type="ARBA" id="ARBA00022763"/>
    </source>
</evidence>
<proteinExistence type="inferred from homology"/>
<feature type="compositionally biased region" description="Polar residues" evidence="10">
    <location>
        <begin position="721"/>
        <end position="734"/>
    </location>
</feature>
<evidence type="ECO:0000256" key="6">
    <source>
        <dbReference type="ARBA" id="ARBA00023204"/>
    </source>
</evidence>
<comment type="subunit">
    <text evidence="9">Forms a heterodimer with SLX1.</text>
</comment>
<feature type="region of interest" description="Disordered" evidence="10">
    <location>
        <begin position="366"/>
        <end position="388"/>
    </location>
</feature>
<comment type="subcellular location">
    <subcellularLocation>
        <location evidence="1 9">Nucleus</location>
    </subcellularLocation>
</comment>
<dbReference type="SMART" id="SM00384">
    <property type="entry name" value="AT_hook"/>
    <property type="match status" value="2"/>
</dbReference>
<keyword evidence="4 9" id="KW-0227">DNA damage</keyword>
<feature type="region of interest" description="Disordered" evidence="10">
    <location>
        <begin position="73"/>
        <end position="230"/>
    </location>
</feature>
<dbReference type="EMBL" id="JARVKM010000036">
    <property type="protein sequence ID" value="KAK9775116.1"/>
    <property type="molecule type" value="Genomic_DNA"/>
</dbReference>
<keyword evidence="12" id="KW-1185">Reference proteome</keyword>
<comment type="PTM">
    <text evidence="9">Phosphorylated in response to DNA damage.</text>
</comment>
<evidence type="ECO:0000313" key="11">
    <source>
        <dbReference type="EMBL" id="KAK9775116.1"/>
    </source>
</evidence>